<accession>A0A0K0FRW2</accession>
<name>A0A0K0FRW2_STRVS</name>
<dbReference type="Proteomes" id="UP000035680">
    <property type="component" value="Unassembled WGS sequence"/>
</dbReference>
<reference evidence="1" key="1">
    <citation type="submission" date="2014-07" db="EMBL/GenBank/DDBJ databases">
        <authorList>
            <person name="Martin A.A"/>
            <person name="De Silva N."/>
        </authorList>
    </citation>
    <scope>NUCLEOTIDE SEQUENCE</scope>
</reference>
<dbReference type="AlphaFoldDB" id="A0A0K0FRW2"/>
<sequence>MREGQILAPEKIIFLDKDIPDFKYYHTPQTTKIKFLIDRLKKNSTIKRSNTIKTCSYYMLSERDSSGKLALNSDGTSCRRFILDGRRQALFQRFIEQLIPNIENAQIFTNINDLLILTNPTFEHHYESTL</sequence>
<dbReference type="WBParaSite" id="SVE_1286500.1">
    <property type="protein sequence ID" value="SVE_1286500.1"/>
    <property type="gene ID" value="SVE_1286500"/>
</dbReference>
<dbReference type="STRING" id="75913.A0A0K0FRW2"/>
<organism evidence="1 2">
    <name type="scientific">Strongyloides venezuelensis</name>
    <name type="common">Threadworm</name>
    <dbReference type="NCBI Taxonomy" id="75913"/>
    <lineage>
        <taxon>Eukaryota</taxon>
        <taxon>Metazoa</taxon>
        <taxon>Ecdysozoa</taxon>
        <taxon>Nematoda</taxon>
        <taxon>Chromadorea</taxon>
        <taxon>Rhabditida</taxon>
        <taxon>Tylenchina</taxon>
        <taxon>Panagrolaimomorpha</taxon>
        <taxon>Strongyloidoidea</taxon>
        <taxon>Strongyloididae</taxon>
        <taxon>Strongyloides</taxon>
    </lineage>
</organism>
<keyword evidence="1" id="KW-1185">Reference proteome</keyword>
<protein>
    <submittedName>
        <fullName evidence="2">Uncharacterized protein</fullName>
    </submittedName>
</protein>
<proteinExistence type="predicted"/>
<reference evidence="2" key="2">
    <citation type="submission" date="2015-08" db="UniProtKB">
        <authorList>
            <consortium name="WormBaseParasite"/>
        </authorList>
    </citation>
    <scope>IDENTIFICATION</scope>
</reference>
<evidence type="ECO:0000313" key="1">
    <source>
        <dbReference type="Proteomes" id="UP000035680"/>
    </source>
</evidence>
<evidence type="ECO:0000313" key="2">
    <source>
        <dbReference type="WBParaSite" id="SVE_1286500.1"/>
    </source>
</evidence>